<dbReference type="EMBL" id="JAOPHQ010006705">
    <property type="protein sequence ID" value="KAK0130589.1"/>
    <property type="molecule type" value="Genomic_DNA"/>
</dbReference>
<proteinExistence type="inferred from homology"/>
<evidence type="ECO:0000256" key="9">
    <source>
        <dbReference type="SAM" id="SignalP"/>
    </source>
</evidence>
<evidence type="ECO:0000256" key="6">
    <source>
        <dbReference type="ARBA" id="ARBA00022603"/>
    </source>
</evidence>
<dbReference type="FunFam" id="3.40.50.150:FF:000101">
    <property type="entry name" value="Thiopurine S-methyltransferase"/>
    <property type="match status" value="2"/>
</dbReference>
<comment type="catalytic activity">
    <reaction evidence="1">
        <text>S-adenosyl-L-methionine + a thiopurine = S-adenosyl-L-homocysteine + a thiopurine S-methylether.</text>
        <dbReference type="EC" id="2.1.1.67"/>
    </reaction>
</comment>
<evidence type="ECO:0000313" key="10">
    <source>
        <dbReference type="EMBL" id="KAK0130589.1"/>
    </source>
</evidence>
<accession>A0AA47LZ50</accession>
<dbReference type="GO" id="GO:0005737">
    <property type="term" value="C:cytoplasm"/>
    <property type="evidence" value="ECO:0007669"/>
    <property type="project" value="UniProtKB-SubCell"/>
</dbReference>
<dbReference type="InterPro" id="IPR029063">
    <property type="entry name" value="SAM-dependent_MTases_sf"/>
</dbReference>
<gene>
    <name evidence="10" type="primary">tpmt</name>
    <name evidence="10" type="ORF">N1851_035170</name>
</gene>
<evidence type="ECO:0000256" key="8">
    <source>
        <dbReference type="ARBA" id="ARBA00022691"/>
    </source>
</evidence>
<name>A0AA47LZ50_MERPO</name>
<comment type="caution">
    <text evidence="10">The sequence shown here is derived from an EMBL/GenBank/DDBJ whole genome shotgun (WGS) entry which is preliminary data.</text>
</comment>
<feature type="chain" id="PRO_5041372050" description="thiopurine S-methyltransferase" evidence="9">
    <location>
        <begin position="19"/>
        <end position="492"/>
    </location>
</feature>
<evidence type="ECO:0000313" key="11">
    <source>
        <dbReference type="Proteomes" id="UP001174136"/>
    </source>
</evidence>
<protein>
    <recommendedName>
        <fullName evidence="4">thiopurine S-methyltransferase</fullName>
        <ecNumber evidence="4">2.1.1.67</ecNumber>
    </recommendedName>
</protein>
<dbReference type="EC" id="2.1.1.67" evidence="4"/>
<reference evidence="10" key="1">
    <citation type="journal article" date="2023" name="Front. Mar. Sci.">
        <title>A new Merluccius polli reference genome to investigate the effects of global change in West African waters.</title>
        <authorList>
            <person name="Mateo J.L."/>
            <person name="Blanco-Fernandez C."/>
            <person name="Garcia-Vazquez E."/>
            <person name="Machado-Schiaffino G."/>
        </authorList>
    </citation>
    <scope>NUCLEOTIDE SEQUENCE</scope>
    <source>
        <strain evidence="10">C29</strain>
        <tissue evidence="10">Fin</tissue>
    </source>
</reference>
<evidence type="ECO:0000256" key="7">
    <source>
        <dbReference type="ARBA" id="ARBA00022679"/>
    </source>
</evidence>
<dbReference type="SUPFAM" id="SSF53335">
    <property type="entry name" value="S-adenosyl-L-methionine-dependent methyltransferases"/>
    <property type="match status" value="2"/>
</dbReference>
<dbReference type="Pfam" id="PF05724">
    <property type="entry name" value="TPMT"/>
    <property type="match status" value="2"/>
</dbReference>
<comment type="similarity">
    <text evidence="3">Belongs to the class I-like SAM-binding methyltransferase superfamily. TPMT family.</text>
</comment>
<dbReference type="InterPro" id="IPR008854">
    <property type="entry name" value="TPMT"/>
</dbReference>
<dbReference type="PROSITE" id="PS51585">
    <property type="entry name" value="SAM_MT_TPMT"/>
    <property type="match status" value="2"/>
</dbReference>
<organism evidence="10 11">
    <name type="scientific">Merluccius polli</name>
    <name type="common">Benguela hake</name>
    <name type="synonym">Merluccius cadenati</name>
    <dbReference type="NCBI Taxonomy" id="89951"/>
    <lineage>
        <taxon>Eukaryota</taxon>
        <taxon>Metazoa</taxon>
        <taxon>Chordata</taxon>
        <taxon>Craniata</taxon>
        <taxon>Vertebrata</taxon>
        <taxon>Euteleostomi</taxon>
        <taxon>Actinopterygii</taxon>
        <taxon>Neopterygii</taxon>
        <taxon>Teleostei</taxon>
        <taxon>Neoteleostei</taxon>
        <taxon>Acanthomorphata</taxon>
        <taxon>Zeiogadaria</taxon>
        <taxon>Gadariae</taxon>
        <taxon>Gadiformes</taxon>
        <taxon>Gadoidei</taxon>
        <taxon>Merlucciidae</taxon>
        <taxon>Merluccius</taxon>
    </lineage>
</organism>
<evidence type="ECO:0000256" key="4">
    <source>
        <dbReference type="ARBA" id="ARBA00011905"/>
    </source>
</evidence>
<dbReference type="PANTHER" id="PTHR10259">
    <property type="entry name" value="THIOPURINE S-METHYLTRANSFERASE"/>
    <property type="match status" value="1"/>
</dbReference>
<keyword evidence="9" id="KW-0732">Signal</keyword>
<keyword evidence="11" id="KW-1185">Reference proteome</keyword>
<evidence type="ECO:0000256" key="2">
    <source>
        <dbReference type="ARBA" id="ARBA00004496"/>
    </source>
</evidence>
<keyword evidence="8" id="KW-0949">S-adenosyl-L-methionine</keyword>
<dbReference type="GO" id="GO:0032259">
    <property type="term" value="P:methylation"/>
    <property type="evidence" value="ECO:0007669"/>
    <property type="project" value="UniProtKB-KW"/>
</dbReference>
<keyword evidence="6" id="KW-0489">Methyltransferase</keyword>
<keyword evidence="5" id="KW-0963">Cytoplasm</keyword>
<dbReference type="Gene3D" id="3.40.50.150">
    <property type="entry name" value="Vaccinia Virus protein VP39"/>
    <property type="match status" value="2"/>
</dbReference>
<dbReference type="AlphaFoldDB" id="A0AA47LZ50"/>
<evidence type="ECO:0000256" key="3">
    <source>
        <dbReference type="ARBA" id="ARBA00008145"/>
    </source>
</evidence>
<feature type="signal peptide" evidence="9">
    <location>
        <begin position="1"/>
        <end position="18"/>
    </location>
</feature>
<dbReference type="Proteomes" id="UP001174136">
    <property type="component" value="Unassembled WGS sequence"/>
</dbReference>
<comment type="subcellular location">
    <subcellularLocation>
        <location evidence="2">Cytoplasm</location>
    </subcellularLocation>
</comment>
<dbReference type="GO" id="GO:0008119">
    <property type="term" value="F:thiopurine S-methyltransferase activity"/>
    <property type="evidence" value="ECO:0007669"/>
    <property type="project" value="UniProtKB-EC"/>
</dbReference>
<keyword evidence="7" id="KW-0808">Transferase</keyword>
<evidence type="ECO:0000256" key="1">
    <source>
        <dbReference type="ARBA" id="ARBA00000903"/>
    </source>
</evidence>
<evidence type="ECO:0000256" key="5">
    <source>
        <dbReference type="ARBA" id="ARBA00022490"/>
    </source>
</evidence>
<dbReference type="PANTHER" id="PTHR10259:SF11">
    <property type="entry name" value="THIOPURINE S-METHYLTRANSFERASE"/>
    <property type="match status" value="1"/>
</dbReference>
<sequence>MLFISISGIILIIPLTTSHHLNNSLNADFGALLVPLKDSGLPLQEVWVISGELVHPGLMQEDQVVTLADWEKRWQENRIGFHRPHVYKLLESNIDKVVAGRTGVRFFFPLCGKAVDMKWLADMGHSVVGVEVVEMAILQFYEESKLSYVVESVPSIPGAKVYKARRPFLHFITTDDFIQTNCVESQFGAIWDRGALVAINPIDREKYASLLLTLMAKDCRYLLSTLHYDPEKYKGPPFVVPNEQLPALFGSSCDIQLLDSVDVLDQGWRETAVDFEDQVVTLADWEKRWQENRLVFHRPHVYKLLESNIDKVVAGRTGVRFFFPLCGKAVDMKWLADMGHSVVGVEVVEMAILQFYEESKLSYVVESVPSIPGAKVYKARRPFLHFITTDDFIQTISKKSCVESQFGAIWDRGALVAINPIDREKYASLLLTLMAKDCRYLMSTLNCDPEKHKGSSCDIQLLDSVDVLDQRWREAGVDSVMENIHLITPKIN</sequence>